<dbReference type="Pfam" id="PF02686">
    <property type="entry name" value="GatC"/>
    <property type="match status" value="1"/>
</dbReference>
<protein>
    <recommendedName>
        <fullName evidence="3">Aspartyl/glutamyl-tRNA(Asn/Gln) amidotransferase subunit C</fullName>
    </recommendedName>
</protein>
<gene>
    <name evidence="2" type="ORF">METZ01_LOCUS199076</name>
</gene>
<name>A0A382E7A9_9ZZZZ</name>
<sequence>MISVEEVKKIARLSCLELTEEETEQYAREFNTILDHFEVLKTAEVGDDLEETSIHLPHEGRVDERKNSPVSPENFSPYLEN</sequence>
<proteinExistence type="predicted"/>
<dbReference type="InterPro" id="IPR036113">
    <property type="entry name" value="Asp/Glu-ADT_sf_sub_c"/>
</dbReference>
<accession>A0A382E7A9</accession>
<feature type="non-terminal residue" evidence="2">
    <location>
        <position position="81"/>
    </location>
</feature>
<dbReference type="AlphaFoldDB" id="A0A382E7A9"/>
<evidence type="ECO:0008006" key="3">
    <source>
        <dbReference type="Google" id="ProtNLM"/>
    </source>
</evidence>
<dbReference type="EMBL" id="UINC01042926">
    <property type="protein sequence ID" value="SVB46222.1"/>
    <property type="molecule type" value="Genomic_DNA"/>
</dbReference>
<dbReference type="GO" id="GO:0006450">
    <property type="term" value="P:regulation of translational fidelity"/>
    <property type="evidence" value="ECO:0007669"/>
    <property type="project" value="InterPro"/>
</dbReference>
<feature type="compositionally biased region" description="Basic and acidic residues" evidence="1">
    <location>
        <begin position="52"/>
        <end position="67"/>
    </location>
</feature>
<evidence type="ECO:0000256" key="1">
    <source>
        <dbReference type="SAM" id="MobiDB-lite"/>
    </source>
</evidence>
<dbReference type="SUPFAM" id="SSF141000">
    <property type="entry name" value="Glu-tRNAGln amidotransferase C subunit"/>
    <property type="match status" value="1"/>
</dbReference>
<feature type="region of interest" description="Disordered" evidence="1">
    <location>
        <begin position="51"/>
        <end position="81"/>
    </location>
</feature>
<dbReference type="InterPro" id="IPR003837">
    <property type="entry name" value="GatC"/>
</dbReference>
<organism evidence="2">
    <name type="scientific">marine metagenome</name>
    <dbReference type="NCBI Taxonomy" id="408172"/>
    <lineage>
        <taxon>unclassified sequences</taxon>
        <taxon>metagenomes</taxon>
        <taxon>ecological metagenomes</taxon>
    </lineage>
</organism>
<reference evidence="2" key="1">
    <citation type="submission" date="2018-05" db="EMBL/GenBank/DDBJ databases">
        <authorList>
            <person name="Lanie J.A."/>
            <person name="Ng W.-L."/>
            <person name="Kazmierczak K.M."/>
            <person name="Andrzejewski T.M."/>
            <person name="Davidsen T.M."/>
            <person name="Wayne K.J."/>
            <person name="Tettelin H."/>
            <person name="Glass J.I."/>
            <person name="Rusch D."/>
            <person name="Podicherti R."/>
            <person name="Tsui H.-C.T."/>
            <person name="Winkler M.E."/>
        </authorList>
    </citation>
    <scope>NUCLEOTIDE SEQUENCE</scope>
</reference>
<evidence type="ECO:0000313" key="2">
    <source>
        <dbReference type="EMBL" id="SVB46222.1"/>
    </source>
</evidence>
<dbReference type="Gene3D" id="1.10.20.60">
    <property type="entry name" value="Glu-tRNAGln amidotransferase C subunit, N-terminal domain"/>
    <property type="match status" value="1"/>
</dbReference>